<sequence>MQQSDVSYPSPPELSGGVDNRIDSGETVDSPFSSNLVTPADEDPYYNRGIHERLTLANNIGEYFNTTANDTSFKDTTSNIVKSSEHLLPELEGDEIAKIRETAIHLDSEPELKEAHSLGSLNSLSTPPSSFSSSASFRRARSESIYNLPNDHIFIDEPPVYLSLQQNDKGTFDMVSSYQQDYDVEFNSLNSLTVAISEVLLGYLLLGFRVLFFLPWCIAVGGALIFFPDYLDMLAFRTGYLEPVTAIRRFSHWATYGFQHVVSFFCFLGALLWHYPSVGFSVTILLVCQFCLVWHGFLFDATTPLGEDVRQTTYLLFTTTWLDSDDLVNIKKVDGAYYWADKFIPDESDPDLD</sequence>
<keyword evidence="4" id="KW-1185">Reference proteome</keyword>
<organism evidence="3 4">
    <name type="scientific">Gymnopilus junonius</name>
    <name type="common">Spectacular rustgill mushroom</name>
    <name type="synonym">Gymnopilus spectabilis subsp. junonius</name>
    <dbReference type="NCBI Taxonomy" id="109634"/>
    <lineage>
        <taxon>Eukaryota</taxon>
        <taxon>Fungi</taxon>
        <taxon>Dikarya</taxon>
        <taxon>Basidiomycota</taxon>
        <taxon>Agaricomycotina</taxon>
        <taxon>Agaricomycetes</taxon>
        <taxon>Agaricomycetidae</taxon>
        <taxon>Agaricales</taxon>
        <taxon>Agaricineae</taxon>
        <taxon>Hymenogastraceae</taxon>
        <taxon>Gymnopilus</taxon>
    </lineage>
</organism>
<evidence type="ECO:0000256" key="2">
    <source>
        <dbReference type="SAM" id="Phobius"/>
    </source>
</evidence>
<dbReference type="AlphaFoldDB" id="A0A9P5NHF4"/>
<dbReference type="EMBL" id="JADNYJ010000113">
    <property type="protein sequence ID" value="KAF8883764.1"/>
    <property type="molecule type" value="Genomic_DNA"/>
</dbReference>
<feature type="transmembrane region" description="Helical" evidence="2">
    <location>
        <begin position="200"/>
        <end position="227"/>
    </location>
</feature>
<accession>A0A9P5NHF4</accession>
<proteinExistence type="predicted"/>
<keyword evidence="2" id="KW-1133">Transmembrane helix</keyword>
<reference evidence="3" key="1">
    <citation type="submission" date="2020-11" db="EMBL/GenBank/DDBJ databases">
        <authorList>
            <consortium name="DOE Joint Genome Institute"/>
            <person name="Ahrendt S."/>
            <person name="Riley R."/>
            <person name="Andreopoulos W."/>
            <person name="LaButti K."/>
            <person name="Pangilinan J."/>
            <person name="Ruiz-duenas F.J."/>
            <person name="Barrasa J.M."/>
            <person name="Sanchez-Garcia M."/>
            <person name="Camarero S."/>
            <person name="Miyauchi S."/>
            <person name="Serrano A."/>
            <person name="Linde D."/>
            <person name="Babiker R."/>
            <person name="Drula E."/>
            <person name="Ayuso-Fernandez I."/>
            <person name="Pacheco R."/>
            <person name="Padilla G."/>
            <person name="Ferreira P."/>
            <person name="Barriuso J."/>
            <person name="Kellner H."/>
            <person name="Castanera R."/>
            <person name="Alfaro M."/>
            <person name="Ramirez L."/>
            <person name="Pisabarro A.G."/>
            <person name="Kuo A."/>
            <person name="Tritt A."/>
            <person name="Lipzen A."/>
            <person name="He G."/>
            <person name="Yan M."/>
            <person name="Ng V."/>
            <person name="Cullen D."/>
            <person name="Martin F."/>
            <person name="Rosso M.-N."/>
            <person name="Henrissat B."/>
            <person name="Hibbett D."/>
            <person name="Martinez A.T."/>
            <person name="Grigoriev I.V."/>
        </authorList>
    </citation>
    <scope>NUCLEOTIDE SEQUENCE</scope>
    <source>
        <strain evidence="3">AH 44721</strain>
    </source>
</reference>
<evidence type="ECO:0000256" key="1">
    <source>
        <dbReference type="SAM" id="MobiDB-lite"/>
    </source>
</evidence>
<dbReference type="Proteomes" id="UP000724874">
    <property type="component" value="Unassembled WGS sequence"/>
</dbReference>
<feature type="transmembrane region" description="Helical" evidence="2">
    <location>
        <begin position="253"/>
        <end position="273"/>
    </location>
</feature>
<protein>
    <submittedName>
        <fullName evidence="3">Uncharacterized protein</fullName>
    </submittedName>
</protein>
<feature type="transmembrane region" description="Helical" evidence="2">
    <location>
        <begin position="279"/>
        <end position="299"/>
    </location>
</feature>
<evidence type="ECO:0000313" key="3">
    <source>
        <dbReference type="EMBL" id="KAF8883764.1"/>
    </source>
</evidence>
<comment type="caution">
    <text evidence="3">The sequence shown here is derived from an EMBL/GenBank/DDBJ whole genome shotgun (WGS) entry which is preliminary data.</text>
</comment>
<name>A0A9P5NHF4_GYMJU</name>
<keyword evidence="2" id="KW-0472">Membrane</keyword>
<evidence type="ECO:0000313" key="4">
    <source>
        <dbReference type="Proteomes" id="UP000724874"/>
    </source>
</evidence>
<gene>
    <name evidence="3" type="ORF">CPB84DRAFT_1789763</name>
</gene>
<keyword evidence="2" id="KW-0812">Transmembrane</keyword>
<feature type="region of interest" description="Disordered" evidence="1">
    <location>
        <begin position="1"/>
        <end position="44"/>
    </location>
</feature>
<dbReference type="OrthoDB" id="2752889at2759"/>